<dbReference type="InterPro" id="IPR036866">
    <property type="entry name" value="RibonucZ/Hydroxyglut_hydro"/>
</dbReference>
<dbReference type="AlphaFoldDB" id="A0A2U1K579"/>
<dbReference type="Gene3D" id="1.10.10.10">
    <property type="entry name" value="Winged helix-like DNA-binding domain superfamily/Winged helix DNA-binding domain"/>
    <property type="match status" value="1"/>
</dbReference>
<dbReference type="PANTHER" id="PTHR23131">
    <property type="entry name" value="ENDORIBONUCLEASE LACTB2"/>
    <property type="match status" value="1"/>
</dbReference>
<protein>
    <recommendedName>
        <fullName evidence="1">Metallo-beta-lactamase domain-containing protein</fullName>
    </recommendedName>
</protein>
<reference evidence="2 3" key="1">
    <citation type="submission" date="2018-04" db="EMBL/GenBank/DDBJ databases">
        <title>Camelliibacillus theae gen. nov., sp. nov., isolated from Pu'er tea.</title>
        <authorList>
            <person name="Niu L."/>
        </authorList>
    </citation>
    <scope>NUCLEOTIDE SEQUENCE [LARGE SCALE GENOMIC DNA]</scope>
    <source>
        <strain evidence="2 3">T8</strain>
    </source>
</reference>
<gene>
    <name evidence="2" type="ORF">DCC39_04310</name>
</gene>
<dbReference type="EMBL" id="QCZG01000006">
    <property type="protein sequence ID" value="PWA12667.1"/>
    <property type="molecule type" value="Genomic_DNA"/>
</dbReference>
<evidence type="ECO:0000259" key="1">
    <source>
        <dbReference type="SMART" id="SM00849"/>
    </source>
</evidence>
<organism evidence="2 3">
    <name type="scientific">Pueribacillus theae</name>
    <dbReference type="NCBI Taxonomy" id="2171751"/>
    <lineage>
        <taxon>Bacteria</taxon>
        <taxon>Bacillati</taxon>
        <taxon>Bacillota</taxon>
        <taxon>Bacilli</taxon>
        <taxon>Bacillales</taxon>
        <taxon>Bacillaceae</taxon>
        <taxon>Pueribacillus</taxon>
    </lineage>
</organism>
<feature type="domain" description="Metallo-beta-lactamase" evidence="1">
    <location>
        <begin position="25"/>
        <end position="193"/>
    </location>
</feature>
<proteinExistence type="predicted"/>
<accession>A0A2U1K579</accession>
<dbReference type="PANTHER" id="PTHR23131:SF0">
    <property type="entry name" value="ENDORIBONUCLEASE LACTB2"/>
    <property type="match status" value="1"/>
</dbReference>
<dbReference type="InterPro" id="IPR036388">
    <property type="entry name" value="WH-like_DNA-bd_sf"/>
</dbReference>
<dbReference type="SMART" id="SM00849">
    <property type="entry name" value="Lactamase_B"/>
    <property type="match status" value="1"/>
</dbReference>
<dbReference type="Pfam" id="PF00753">
    <property type="entry name" value="Lactamase_B"/>
    <property type="match status" value="1"/>
</dbReference>
<evidence type="ECO:0000313" key="3">
    <source>
        <dbReference type="Proteomes" id="UP000245998"/>
    </source>
</evidence>
<name>A0A2U1K579_9BACI</name>
<dbReference type="InterPro" id="IPR001279">
    <property type="entry name" value="Metallo-B-lactamas"/>
</dbReference>
<dbReference type="Gene3D" id="3.60.15.10">
    <property type="entry name" value="Ribonuclease Z/Hydroxyacylglutathione hydrolase-like"/>
    <property type="match status" value="1"/>
</dbReference>
<comment type="caution">
    <text evidence="2">The sequence shown here is derived from an EMBL/GenBank/DDBJ whole genome shotgun (WGS) entry which is preliminary data.</text>
</comment>
<evidence type="ECO:0000313" key="2">
    <source>
        <dbReference type="EMBL" id="PWA12667.1"/>
    </source>
</evidence>
<keyword evidence="3" id="KW-1185">Reference proteome</keyword>
<dbReference type="Pfam" id="PF17778">
    <property type="entry name" value="WHD_BLACT"/>
    <property type="match status" value="1"/>
</dbReference>
<dbReference type="InterPro" id="IPR050662">
    <property type="entry name" value="Sec-metab_biosynth-thioest"/>
</dbReference>
<dbReference type="InterPro" id="IPR041516">
    <property type="entry name" value="LACTB2_WH"/>
</dbReference>
<dbReference type="SUPFAM" id="SSF56281">
    <property type="entry name" value="Metallo-hydrolase/oxidoreductase"/>
    <property type="match status" value="1"/>
</dbReference>
<dbReference type="OrthoDB" id="9802248at2"/>
<dbReference type="Proteomes" id="UP000245998">
    <property type="component" value="Unassembled WGS sequence"/>
</dbReference>
<sequence>MRSVNNKIKIIRVPVPTPTLWPNTTTNSYLIGNEQESLLVDAGYDRPETKEELEKAIKENKLAKPDKIVLTHSHPDHAPGVRRLADWSPLVYCHKNEKEEIKKAISPMDHLAFLEEGDILAVAGVKITIIHGPGHTSGQLNLYIPSAEILIAGDNIVAEGTTWIGAPDGDMRDYLDTLHRLKQLKLKKIGPGHGEWVLSPYEQIDFVINRRLQREKQIKSFLEEKGSLTSTQLTEMIYENTIHPSVFDVARRTTEAHLAKLMKEGLVSQKDSVYSLNS</sequence>